<dbReference type="GO" id="GO:0046872">
    <property type="term" value="F:metal ion binding"/>
    <property type="evidence" value="ECO:0007669"/>
    <property type="project" value="UniProtKB-KW"/>
</dbReference>
<keyword evidence="3 7" id="KW-0479">Metal-binding</keyword>
<keyword evidence="7" id="KW-1133">Transmembrane helix</keyword>
<evidence type="ECO:0000313" key="10">
    <source>
        <dbReference type="Proteomes" id="UP000191116"/>
    </source>
</evidence>
<dbReference type="Gene3D" id="1.10.8.640">
    <property type="entry name" value="Cytochrome C biogenesis protein"/>
    <property type="match status" value="1"/>
</dbReference>
<keyword evidence="5" id="KW-0201">Cytochrome c-type biogenesis</keyword>
<evidence type="ECO:0000256" key="5">
    <source>
        <dbReference type="ARBA" id="ARBA00022748"/>
    </source>
</evidence>
<dbReference type="AlphaFoldDB" id="A0A1T4K825"/>
<evidence type="ECO:0000256" key="3">
    <source>
        <dbReference type="ARBA" id="ARBA00022723"/>
    </source>
</evidence>
<dbReference type="EMBL" id="FUWP01000001">
    <property type="protein sequence ID" value="SJZ38561.1"/>
    <property type="molecule type" value="Genomic_DNA"/>
</dbReference>
<dbReference type="InterPro" id="IPR038297">
    <property type="entry name" value="CcmH/CycL/NrfF/Ccl2_sf"/>
</dbReference>
<accession>A0A1T4K825</accession>
<organism evidence="9 10">
    <name type="scientific">Photobacterium toruni</name>
    <dbReference type="NCBI Taxonomy" id="1935446"/>
    <lineage>
        <taxon>Bacteria</taxon>
        <taxon>Pseudomonadati</taxon>
        <taxon>Pseudomonadota</taxon>
        <taxon>Gammaproteobacteria</taxon>
        <taxon>Vibrionales</taxon>
        <taxon>Vibrionaceae</taxon>
        <taxon>Photobacterium</taxon>
    </lineage>
</organism>
<dbReference type="PANTHER" id="PTHR47870:SF1">
    <property type="entry name" value="CYTOCHROME C-TYPE BIOGENESIS PROTEIN CCMH"/>
    <property type="match status" value="1"/>
</dbReference>
<evidence type="ECO:0000256" key="2">
    <source>
        <dbReference type="ARBA" id="ARBA00022617"/>
    </source>
</evidence>
<dbReference type="CDD" id="cd16378">
    <property type="entry name" value="CcmH_N"/>
    <property type="match status" value="1"/>
</dbReference>
<feature type="chain" id="PRO_5011833551" description="Cytochrome c-type biogenesis protein" evidence="7">
    <location>
        <begin position="25"/>
        <end position="172"/>
    </location>
</feature>
<dbReference type="GO" id="GO:0017004">
    <property type="term" value="P:cytochrome complex assembly"/>
    <property type="evidence" value="ECO:0007669"/>
    <property type="project" value="UniProtKB-KW"/>
</dbReference>
<dbReference type="InterPro" id="IPR051263">
    <property type="entry name" value="C-type_cytochrome_biogenesis"/>
</dbReference>
<comment type="similarity">
    <text evidence="1 7">Belongs to the CcmH/CycL/Ccl2/NrfF family.</text>
</comment>
<dbReference type="Pfam" id="PF03918">
    <property type="entry name" value="CcmH"/>
    <property type="match status" value="1"/>
</dbReference>
<dbReference type="FunFam" id="1.10.8.640:FF:000001">
    <property type="entry name" value="Cytochrome c-type biogenesis protein"/>
    <property type="match status" value="1"/>
</dbReference>
<dbReference type="PANTHER" id="PTHR47870">
    <property type="entry name" value="CYTOCHROME C-TYPE BIOGENESIS PROTEIN CCMH"/>
    <property type="match status" value="1"/>
</dbReference>
<keyword evidence="4 7" id="KW-0732">Signal</keyword>
<dbReference type="Proteomes" id="UP000191116">
    <property type="component" value="Unassembled WGS sequence"/>
</dbReference>
<keyword evidence="6 7" id="KW-0408">Iron</keyword>
<keyword evidence="2 7" id="KW-0349">Heme</keyword>
<evidence type="ECO:0000313" key="9">
    <source>
        <dbReference type="EMBL" id="SJZ38561.1"/>
    </source>
</evidence>
<feature type="transmembrane region" description="Helical" evidence="7">
    <location>
        <begin position="108"/>
        <end position="127"/>
    </location>
</feature>
<name>A0A1T4K825_9GAMM</name>
<evidence type="ECO:0000256" key="4">
    <source>
        <dbReference type="ARBA" id="ARBA00022729"/>
    </source>
</evidence>
<gene>
    <name evidence="9" type="primary">ccmH_1</name>
    <name evidence="9" type="ORF">CZ814_00149</name>
</gene>
<feature type="signal peptide" evidence="7">
    <location>
        <begin position="1"/>
        <end position="24"/>
    </location>
</feature>
<comment type="function">
    <text evidence="7">Possible subunit of a heme lyase.</text>
</comment>
<evidence type="ECO:0000256" key="7">
    <source>
        <dbReference type="RuleBase" id="RU364112"/>
    </source>
</evidence>
<keyword evidence="7" id="KW-0472">Membrane</keyword>
<evidence type="ECO:0000259" key="8">
    <source>
        <dbReference type="Pfam" id="PF03918"/>
    </source>
</evidence>
<proteinExistence type="inferred from homology"/>
<keyword evidence="7" id="KW-0812">Transmembrane</keyword>
<evidence type="ECO:0000256" key="1">
    <source>
        <dbReference type="ARBA" id="ARBA00010342"/>
    </source>
</evidence>
<reference evidence="9 10" key="1">
    <citation type="submission" date="2017-02" db="EMBL/GenBank/DDBJ databases">
        <authorList>
            <person name="Peterson S.W."/>
        </authorList>
    </citation>
    <scope>NUCLEOTIDE SEQUENCE [LARGE SCALE GENOMIC DNA]</scope>
    <source>
        <strain evidence="9 10">CECT 9189</strain>
    </source>
</reference>
<evidence type="ECO:0000256" key="6">
    <source>
        <dbReference type="ARBA" id="ARBA00023004"/>
    </source>
</evidence>
<dbReference type="GO" id="GO:0005886">
    <property type="term" value="C:plasma membrane"/>
    <property type="evidence" value="ECO:0007669"/>
    <property type="project" value="TreeGrafter"/>
</dbReference>
<feature type="domain" description="CcmH/CycL/Ccl2/NrfF N-terminal" evidence="8">
    <location>
        <begin position="14"/>
        <end position="153"/>
    </location>
</feature>
<sequence length="172" mass="19425">MMKRFFALMFALGLTFSMVAPALAAIDVYDFKNPAQEKQFQELTETLRCPKCQNNSIADSNATLAEDMRMKTFELLKEGKTNQQVIDYMIARYGNFVTYDPAVTASTMILWAGPIGFIVIGFTILVYRSRKKSELAKDEPLDDVESERLQGLLAEMAQQDTEATNNQTKVNK</sequence>
<protein>
    <recommendedName>
        <fullName evidence="7">Cytochrome c-type biogenesis protein</fullName>
    </recommendedName>
</protein>
<dbReference type="InterPro" id="IPR005616">
    <property type="entry name" value="CcmH/CycL/Ccl2/NrfF_N"/>
</dbReference>